<keyword evidence="2" id="KW-1185">Reference proteome</keyword>
<comment type="caution">
    <text evidence="1">The sequence shown here is derived from an EMBL/GenBank/DDBJ whole genome shotgun (WGS) entry which is preliminary data.</text>
</comment>
<dbReference type="EMBL" id="JAFREM010000018">
    <property type="protein sequence ID" value="MBO1306737.1"/>
    <property type="molecule type" value="Genomic_DNA"/>
</dbReference>
<dbReference type="InterPro" id="IPR046500">
    <property type="entry name" value="DUF6678"/>
</dbReference>
<name>A0ABS3LAU3_9ENTE</name>
<accession>A0ABS3LAU3</accession>
<dbReference type="RefSeq" id="WP_207673667.1">
    <property type="nucleotide sequence ID" value="NZ_JAFREM010000018.1"/>
</dbReference>
<protein>
    <submittedName>
        <fullName evidence="1">Uncharacterized protein</fullName>
    </submittedName>
</protein>
<gene>
    <name evidence="1" type="ORF">JZO70_11225</name>
</gene>
<dbReference type="Proteomes" id="UP000664601">
    <property type="component" value="Unassembled WGS sequence"/>
</dbReference>
<sequence length="161" mass="19353">MEDFRTYYDNYKSIVAAQPDFIPDLRKNVKQIVEQKQLIPLMNDLKWLKLQYGIKKDFTFSPAYLVKCVTDETEPDIRNFRKNVPRYHGVWSNYYEEGMPVLFTIQWLEAYPKFERFQGRLIEGKVIDESEKFKQLLVELRIPFEQIGDTFRIYGYKNKGT</sequence>
<dbReference type="Pfam" id="PF20383">
    <property type="entry name" value="DUF6678"/>
    <property type="match status" value="1"/>
</dbReference>
<organism evidence="1 2">
    <name type="scientific">Candidatus Enterococcus moelleringii</name>
    <dbReference type="NCBI Taxonomy" id="2815325"/>
    <lineage>
        <taxon>Bacteria</taxon>
        <taxon>Bacillati</taxon>
        <taxon>Bacillota</taxon>
        <taxon>Bacilli</taxon>
        <taxon>Lactobacillales</taxon>
        <taxon>Enterococcaceae</taxon>
        <taxon>Enterococcus</taxon>
    </lineage>
</organism>
<evidence type="ECO:0000313" key="2">
    <source>
        <dbReference type="Proteomes" id="UP000664601"/>
    </source>
</evidence>
<proteinExistence type="predicted"/>
<evidence type="ECO:0000313" key="1">
    <source>
        <dbReference type="EMBL" id="MBO1306737.1"/>
    </source>
</evidence>
<reference evidence="1 2" key="1">
    <citation type="submission" date="2021-03" db="EMBL/GenBank/DDBJ databases">
        <title>Enterococcal diversity collection.</title>
        <authorList>
            <person name="Gilmore M.S."/>
            <person name="Schwartzman J."/>
            <person name="Van Tyne D."/>
            <person name="Martin M."/>
            <person name="Earl A.M."/>
            <person name="Manson A.L."/>
            <person name="Straub T."/>
            <person name="Salamzade R."/>
            <person name="Saavedra J."/>
            <person name="Lebreton F."/>
            <person name="Prichula J."/>
            <person name="Schaufler K."/>
            <person name="Gaca A."/>
            <person name="Sgardioli B."/>
            <person name="Wagenaar J."/>
            <person name="Strong T."/>
        </authorList>
    </citation>
    <scope>NUCLEOTIDE SEQUENCE [LARGE SCALE GENOMIC DNA]</scope>
    <source>
        <strain evidence="1 2">669A</strain>
    </source>
</reference>